<dbReference type="PANTHER" id="PTHR48100">
    <property type="entry name" value="BROAD-SPECIFICITY PHOSPHATASE YOR283W-RELATED"/>
    <property type="match status" value="1"/>
</dbReference>
<dbReference type="GO" id="GO:0016791">
    <property type="term" value="F:phosphatase activity"/>
    <property type="evidence" value="ECO:0007669"/>
    <property type="project" value="TreeGrafter"/>
</dbReference>
<dbReference type="Pfam" id="PF00300">
    <property type="entry name" value="His_Phos_1"/>
    <property type="match status" value="1"/>
</dbReference>
<dbReference type="STRING" id="245187.SAMN04488003_10845"/>
<proteinExistence type="predicted"/>
<gene>
    <name evidence="1" type="ORF">SAMN04488003_10845</name>
</gene>
<evidence type="ECO:0000313" key="2">
    <source>
        <dbReference type="Proteomes" id="UP000199585"/>
    </source>
</evidence>
<dbReference type="PANTHER" id="PTHR48100:SF1">
    <property type="entry name" value="HISTIDINE PHOSPHATASE FAMILY PROTEIN-RELATED"/>
    <property type="match status" value="1"/>
</dbReference>
<protein>
    <submittedName>
        <fullName evidence="1">Broad specificity phosphatase PhoE</fullName>
    </submittedName>
</protein>
<organism evidence="1 2">
    <name type="scientific">Loktanella fryxellensis</name>
    <dbReference type="NCBI Taxonomy" id="245187"/>
    <lineage>
        <taxon>Bacteria</taxon>
        <taxon>Pseudomonadati</taxon>
        <taxon>Pseudomonadota</taxon>
        <taxon>Alphaproteobacteria</taxon>
        <taxon>Rhodobacterales</taxon>
        <taxon>Roseobacteraceae</taxon>
        <taxon>Loktanella</taxon>
    </lineage>
</organism>
<evidence type="ECO:0000313" key="1">
    <source>
        <dbReference type="EMBL" id="SEN03344.1"/>
    </source>
</evidence>
<dbReference type="SMART" id="SM00855">
    <property type="entry name" value="PGAM"/>
    <property type="match status" value="1"/>
</dbReference>
<dbReference type="Proteomes" id="UP000199585">
    <property type="component" value="Unassembled WGS sequence"/>
</dbReference>
<dbReference type="SUPFAM" id="SSF53254">
    <property type="entry name" value="Phosphoglycerate mutase-like"/>
    <property type="match status" value="1"/>
</dbReference>
<sequence length="192" mass="20757">MTRLWLIRHGPTHQTAMTGWRDVPADLSDSAALARLSAYVPAPALVVSSDLIRAVTTADAIAQDRQRLPHDPDLREIDFGAWDGLHYTQVAARDPVLSRAFWDTPGDLAAPEGESWNVMTARVTAAIDRVIAAHRPADLVVVAHMGAIMSQIPRATGGTAVQAMGHHIDALGVTDMTLTPQGWRIGTINHRP</sequence>
<keyword evidence="2" id="KW-1185">Reference proteome</keyword>
<name>A0A1H8D926_9RHOB</name>
<dbReference type="GO" id="GO:0005737">
    <property type="term" value="C:cytoplasm"/>
    <property type="evidence" value="ECO:0007669"/>
    <property type="project" value="TreeGrafter"/>
</dbReference>
<dbReference type="EMBL" id="FOCI01000008">
    <property type="protein sequence ID" value="SEN03344.1"/>
    <property type="molecule type" value="Genomic_DNA"/>
</dbReference>
<dbReference type="InterPro" id="IPR050275">
    <property type="entry name" value="PGM_Phosphatase"/>
</dbReference>
<dbReference type="InterPro" id="IPR013078">
    <property type="entry name" value="His_Pase_superF_clade-1"/>
</dbReference>
<dbReference type="Gene3D" id="3.40.50.1240">
    <property type="entry name" value="Phosphoglycerate mutase-like"/>
    <property type="match status" value="1"/>
</dbReference>
<accession>A0A1H8D926</accession>
<dbReference type="RefSeq" id="WP_089901357.1">
    <property type="nucleotide sequence ID" value="NZ_FOCI01000008.1"/>
</dbReference>
<dbReference type="InterPro" id="IPR029033">
    <property type="entry name" value="His_PPase_superfam"/>
</dbReference>
<reference evidence="1 2" key="1">
    <citation type="submission" date="2016-10" db="EMBL/GenBank/DDBJ databases">
        <authorList>
            <person name="de Groot N.N."/>
        </authorList>
    </citation>
    <scope>NUCLEOTIDE SEQUENCE [LARGE SCALE GENOMIC DNA]</scope>
    <source>
        <strain evidence="1 2">DSM 16213</strain>
    </source>
</reference>
<dbReference type="CDD" id="cd07067">
    <property type="entry name" value="HP_PGM_like"/>
    <property type="match status" value="1"/>
</dbReference>
<dbReference type="OrthoDB" id="8347407at2"/>
<dbReference type="AlphaFoldDB" id="A0A1H8D926"/>